<evidence type="ECO:0000256" key="1">
    <source>
        <dbReference type="SAM" id="MobiDB-lite"/>
    </source>
</evidence>
<evidence type="ECO:0000313" key="3">
    <source>
        <dbReference type="EMBL" id="MSU90815.1"/>
    </source>
</evidence>
<dbReference type="RefSeq" id="WP_154447324.1">
    <property type="nucleotide sequence ID" value="NZ_WIND01000012.1"/>
</dbReference>
<evidence type="ECO:0000256" key="2">
    <source>
        <dbReference type="SAM" id="Phobius"/>
    </source>
</evidence>
<keyword evidence="4" id="KW-1185">Reference proteome</keyword>
<keyword evidence="2" id="KW-0812">Transmembrane</keyword>
<feature type="region of interest" description="Disordered" evidence="1">
    <location>
        <begin position="75"/>
        <end position="100"/>
    </location>
</feature>
<sequence length="100" mass="10355">MNERAKLATGTPSVRRFPVFGRRAWMVLAVAVIGAGMVLNWGWLTAVGAAPLILALAPCAAMCALGLCMRGGSSACANKADPAAKPDASTDRNPLRKDTS</sequence>
<comment type="caution">
    <text evidence="3">The sequence shown here is derived from an EMBL/GenBank/DDBJ whole genome shotgun (WGS) entry which is preliminary data.</text>
</comment>
<reference evidence="3 4" key="1">
    <citation type="submission" date="2019-10" db="EMBL/GenBank/DDBJ databases">
        <title>Cognatihalovulum marinum gen. nov. sp. nov., a new member of the family Rhodobacteraceae isolated from deep seawater of the Northwest Indian Ocean.</title>
        <authorList>
            <person name="Ruan C."/>
            <person name="Wang J."/>
            <person name="Zheng X."/>
            <person name="Song L."/>
            <person name="Zhu Y."/>
            <person name="Huang Y."/>
            <person name="Lu Z."/>
            <person name="Du W."/>
            <person name="Huang L."/>
            <person name="Dai X."/>
        </authorList>
    </citation>
    <scope>NUCLEOTIDE SEQUENCE [LARGE SCALE GENOMIC DNA]</scope>
    <source>
        <strain evidence="3 4">2CG4</strain>
    </source>
</reference>
<name>A0A6L5Z405_9RHOB</name>
<dbReference type="EMBL" id="WIND01000012">
    <property type="protein sequence ID" value="MSU90815.1"/>
    <property type="molecule type" value="Genomic_DNA"/>
</dbReference>
<gene>
    <name evidence="3" type="ORF">GE300_14520</name>
</gene>
<accession>A0A6L5Z405</accession>
<evidence type="ECO:0008006" key="5">
    <source>
        <dbReference type="Google" id="ProtNLM"/>
    </source>
</evidence>
<dbReference type="Proteomes" id="UP000474957">
    <property type="component" value="Unassembled WGS sequence"/>
</dbReference>
<protein>
    <recommendedName>
        <fullName evidence="5">DUF2933 domain-containing protein</fullName>
    </recommendedName>
</protein>
<dbReference type="AlphaFoldDB" id="A0A6L5Z405"/>
<proteinExistence type="predicted"/>
<feature type="transmembrane region" description="Helical" evidence="2">
    <location>
        <begin position="49"/>
        <end position="69"/>
    </location>
</feature>
<keyword evidence="2" id="KW-1133">Transmembrane helix</keyword>
<organism evidence="3 4">
    <name type="scientific">Halovulum marinum</name>
    <dbReference type="NCBI Taxonomy" id="2662447"/>
    <lineage>
        <taxon>Bacteria</taxon>
        <taxon>Pseudomonadati</taxon>
        <taxon>Pseudomonadota</taxon>
        <taxon>Alphaproteobacteria</taxon>
        <taxon>Rhodobacterales</taxon>
        <taxon>Paracoccaceae</taxon>
        <taxon>Halovulum</taxon>
    </lineage>
</organism>
<keyword evidence="2" id="KW-0472">Membrane</keyword>
<feature type="transmembrane region" description="Helical" evidence="2">
    <location>
        <begin position="24"/>
        <end position="43"/>
    </location>
</feature>
<feature type="compositionally biased region" description="Basic and acidic residues" evidence="1">
    <location>
        <begin position="82"/>
        <end position="100"/>
    </location>
</feature>
<evidence type="ECO:0000313" key="4">
    <source>
        <dbReference type="Proteomes" id="UP000474957"/>
    </source>
</evidence>